<protein>
    <submittedName>
        <fullName evidence="2">Uncharacterized protein</fullName>
    </submittedName>
</protein>
<evidence type="ECO:0000256" key="1">
    <source>
        <dbReference type="SAM" id="MobiDB-lite"/>
    </source>
</evidence>
<reference evidence="2 3" key="1">
    <citation type="submission" date="2024-11" db="EMBL/GenBank/DDBJ databases">
        <title>Adaptive evolution of stress response genes in parasites aligns with host niche diversity.</title>
        <authorList>
            <person name="Hahn C."/>
            <person name="Resl P."/>
        </authorList>
    </citation>
    <scope>NUCLEOTIDE SEQUENCE [LARGE SCALE GENOMIC DNA]</scope>
    <source>
        <strain evidence="2">EGGRZ-B1_66</strain>
        <tissue evidence="2">Body</tissue>
    </source>
</reference>
<gene>
    <name evidence="2" type="ORF">Ciccas_013633</name>
</gene>
<feature type="region of interest" description="Disordered" evidence="1">
    <location>
        <begin position="73"/>
        <end position="114"/>
    </location>
</feature>
<accession>A0ABD2PLB5</accession>
<dbReference type="AlphaFoldDB" id="A0ABD2PLB5"/>
<sequence length="114" mass="13670">MEKENKEEKAMKRYDFLYRNELTFSIEYEILKRKLGDSEEETFTAMFTGCLSEVQREKVRRWTRERSRPWKEVAAKLDSESRIQDQQPSTSYSHTHRERTPGPIINRVARPNGE</sequence>
<dbReference type="Proteomes" id="UP001626550">
    <property type="component" value="Unassembled WGS sequence"/>
</dbReference>
<evidence type="ECO:0000313" key="3">
    <source>
        <dbReference type="Proteomes" id="UP001626550"/>
    </source>
</evidence>
<dbReference type="EMBL" id="JBJKFK010006357">
    <property type="protein sequence ID" value="KAL3307843.1"/>
    <property type="molecule type" value="Genomic_DNA"/>
</dbReference>
<proteinExistence type="predicted"/>
<organism evidence="2 3">
    <name type="scientific">Cichlidogyrus casuarinus</name>
    <dbReference type="NCBI Taxonomy" id="1844966"/>
    <lineage>
        <taxon>Eukaryota</taxon>
        <taxon>Metazoa</taxon>
        <taxon>Spiralia</taxon>
        <taxon>Lophotrochozoa</taxon>
        <taxon>Platyhelminthes</taxon>
        <taxon>Monogenea</taxon>
        <taxon>Monopisthocotylea</taxon>
        <taxon>Dactylogyridea</taxon>
        <taxon>Ancyrocephalidae</taxon>
        <taxon>Cichlidogyrus</taxon>
    </lineage>
</organism>
<feature type="non-terminal residue" evidence="2">
    <location>
        <position position="114"/>
    </location>
</feature>
<feature type="compositionally biased region" description="Basic and acidic residues" evidence="1">
    <location>
        <begin position="73"/>
        <end position="83"/>
    </location>
</feature>
<keyword evidence="3" id="KW-1185">Reference proteome</keyword>
<feature type="compositionally biased region" description="Polar residues" evidence="1">
    <location>
        <begin position="84"/>
        <end position="93"/>
    </location>
</feature>
<comment type="caution">
    <text evidence="2">The sequence shown here is derived from an EMBL/GenBank/DDBJ whole genome shotgun (WGS) entry which is preliminary data.</text>
</comment>
<name>A0ABD2PLB5_9PLAT</name>
<evidence type="ECO:0000313" key="2">
    <source>
        <dbReference type="EMBL" id="KAL3307843.1"/>
    </source>
</evidence>